<dbReference type="GO" id="GO:0003755">
    <property type="term" value="F:peptidyl-prolyl cis-trans isomerase activity"/>
    <property type="evidence" value="ECO:0007669"/>
    <property type="project" value="UniProtKB-UniRule"/>
</dbReference>
<evidence type="ECO:0000256" key="8">
    <source>
        <dbReference type="ARBA" id="ARBA00037071"/>
    </source>
</evidence>
<dbReference type="AlphaFoldDB" id="A0A2K8L3S0"/>
<keyword evidence="5 9" id="KW-0697">Rotamase</keyword>
<dbReference type="Pfam" id="PF00254">
    <property type="entry name" value="FKBP_C"/>
    <property type="match status" value="1"/>
</dbReference>
<gene>
    <name evidence="12" type="ORF">Ga0123462_0883</name>
</gene>
<reference evidence="12 13" key="1">
    <citation type="submission" date="2016-12" db="EMBL/GenBank/DDBJ databases">
        <title>Isolation and genomic insights into novel planktonic Zetaproteobacteria from stratified waters of the Chesapeake Bay.</title>
        <authorList>
            <person name="McAllister S.M."/>
            <person name="Kato S."/>
            <person name="Chan C.S."/>
            <person name="Chiu B.K."/>
            <person name="Field E.K."/>
        </authorList>
    </citation>
    <scope>NUCLEOTIDE SEQUENCE [LARGE SCALE GENOMIC DNA]</scope>
    <source>
        <strain evidence="12 13">CP-8</strain>
    </source>
</reference>
<comment type="catalytic activity">
    <reaction evidence="1 9 10">
        <text>[protein]-peptidylproline (omega=180) = [protein]-peptidylproline (omega=0)</text>
        <dbReference type="Rhea" id="RHEA:16237"/>
        <dbReference type="Rhea" id="RHEA-COMP:10747"/>
        <dbReference type="Rhea" id="RHEA-COMP:10748"/>
        <dbReference type="ChEBI" id="CHEBI:83833"/>
        <dbReference type="ChEBI" id="CHEBI:83834"/>
        <dbReference type="EC" id="5.2.1.8"/>
    </reaction>
</comment>
<dbReference type="Gene3D" id="3.10.50.40">
    <property type="match status" value="1"/>
</dbReference>
<evidence type="ECO:0000256" key="9">
    <source>
        <dbReference type="PROSITE-ProRule" id="PRU00277"/>
    </source>
</evidence>
<dbReference type="PANTHER" id="PTHR47861">
    <property type="entry name" value="FKBP-TYPE PEPTIDYL-PROLYL CIS-TRANS ISOMERASE SLYD"/>
    <property type="match status" value="1"/>
</dbReference>
<proteinExistence type="inferred from homology"/>
<organism evidence="12 13">
    <name type="scientific">Mariprofundus ferrinatatus</name>
    <dbReference type="NCBI Taxonomy" id="1921087"/>
    <lineage>
        <taxon>Bacteria</taxon>
        <taxon>Pseudomonadati</taxon>
        <taxon>Pseudomonadota</taxon>
        <taxon>Candidatius Mariprofundia</taxon>
        <taxon>Mariprofundales</taxon>
        <taxon>Mariprofundaceae</taxon>
        <taxon>Mariprofundus</taxon>
    </lineage>
</organism>
<dbReference type="InterPro" id="IPR001179">
    <property type="entry name" value="PPIase_FKBP_dom"/>
</dbReference>
<evidence type="ECO:0000313" key="13">
    <source>
        <dbReference type="Proteomes" id="UP000231637"/>
    </source>
</evidence>
<name>A0A2K8L3S0_9PROT</name>
<evidence type="ECO:0000256" key="5">
    <source>
        <dbReference type="ARBA" id="ARBA00023110"/>
    </source>
</evidence>
<evidence type="ECO:0000259" key="11">
    <source>
        <dbReference type="PROSITE" id="PS50059"/>
    </source>
</evidence>
<accession>A0A2K8L3S0</accession>
<dbReference type="Proteomes" id="UP000231637">
    <property type="component" value="Chromosome"/>
</dbReference>
<keyword evidence="7 9" id="KW-0413">Isomerase</keyword>
<dbReference type="GO" id="GO:0042026">
    <property type="term" value="P:protein refolding"/>
    <property type="evidence" value="ECO:0007669"/>
    <property type="project" value="UniProtKB-ARBA"/>
</dbReference>
<dbReference type="EMBL" id="CP018800">
    <property type="protein sequence ID" value="ATX81752.1"/>
    <property type="molecule type" value="Genomic_DNA"/>
</dbReference>
<evidence type="ECO:0000256" key="6">
    <source>
        <dbReference type="ARBA" id="ARBA00023186"/>
    </source>
</evidence>
<dbReference type="KEGG" id="mfn:Ga0123462_0883"/>
<comment type="subcellular location">
    <subcellularLocation>
        <location evidence="2">Cytoplasm</location>
    </subcellularLocation>
</comment>
<evidence type="ECO:0000313" key="12">
    <source>
        <dbReference type="EMBL" id="ATX81752.1"/>
    </source>
</evidence>
<comment type="similarity">
    <text evidence="3 10">Belongs to the FKBP-type PPIase family.</text>
</comment>
<comment type="function">
    <text evidence="8">Also involved in hydrogenase metallocenter assembly, probably by participating in the nickel insertion step. This function in hydrogenase biosynthesis requires chaperone activity and the presence of the metal-binding domain, but not PPIase activity.</text>
</comment>
<evidence type="ECO:0000256" key="10">
    <source>
        <dbReference type="RuleBase" id="RU003915"/>
    </source>
</evidence>
<dbReference type="SUPFAM" id="SSF54534">
    <property type="entry name" value="FKBP-like"/>
    <property type="match status" value="1"/>
</dbReference>
<evidence type="ECO:0000256" key="3">
    <source>
        <dbReference type="ARBA" id="ARBA00006577"/>
    </source>
</evidence>
<evidence type="ECO:0000256" key="4">
    <source>
        <dbReference type="ARBA" id="ARBA00022490"/>
    </source>
</evidence>
<feature type="domain" description="PPIase FKBP-type" evidence="11">
    <location>
        <begin position="6"/>
        <end position="82"/>
    </location>
</feature>
<keyword evidence="4" id="KW-0963">Cytoplasm</keyword>
<dbReference type="GO" id="GO:0005737">
    <property type="term" value="C:cytoplasm"/>
    <property type="evidence" value="ECO:0007669"/>
    <property type="project" value="UniProtKB-SubCell"/>
</dbReference>
<evidence type="ECO:0000256" key="2">
    <source>
        <dbReference type="ARBA" id="ARBA00004496"/>
    </source>
</evidence>
<dbReference type="RefSeq" id="WP_100265176.1">
    <property type="nucleotide sequence ID" value="NZ_CP018800.1"/>
</dbReference>
<dbReference type="PROSITE" id="PS50059">
    <property type="entry name" value="FKBP_PPIASE"/>
    <property type="match status" value="1"/>
</dbReference>
<evidence type="ECO:0000256" key="7">
    <source>
        <dbReference type="ARBA" id="ARBA00023235"/>
    </source>
</evidence>
<keyword evidence="6" id="KW-0143">Chaperone</keyword>
<dbReference type="EC" id="5.2.1.8" evidence="10"/>
<keyword evidence="13" id="KW-1185">Reference proteome</keyword>
<sequence length="145" mass="15503">MQISANSPVTIHYTLTLPNGDIVESSCGGDPLSYIHGTDALVAGLERALEGKSAGDRIAISVNPEDGYGERRDDLIQTIPRNIFQFDGKIENGMRFQADTGSGIELVTVISVDEENITVDGNHPMAGETLNFVVDIVEVGKPSES</sequence>
<dbReference type="OrthoDB" id="3173132at2"/>
<evidence type="ECO:0000256" key="1">
    <source>
        <dbReference type="ARBA" id="ARBA00000971"/>
    </source>
</evidence>
<dbReference type="InterPro" id="IPR046357">
    <property type="entry name" value="PPIase_dom_sf"/>
</dbReference>
<protein>
    <recommendedName>
        <fullName evidence="10">Peptidyl-prolyl cis-trans isomerase</fullName>
        <ecNumber evidence="10">5.2.1.8</ecNumber>
    </recommendedName>
</protein>
<dbReference type="PANTHER" id="PTHR47861:SF3">
    <property type="entry name" value="FKBP-TYPE PEPTIDYL-PROLYL CIS-TRANS ISOMERASE SLYD"/>
    <property type="match status" value="1"/>
</dbReference>